<keyword evidence="4" id="KW-1185">Reference proteome</keyword>
<feature type="transmembrane region" description="Helical" evidence="1">
    <location>
        <begin position="12"/>
        <end position="32"/>
    </location>
</feature>
<keyword evidence="1" id="KW-0812">Transmembrane</keyword>
<feature type="domain" description="DUF58" evidence="2">
    <location>
        <begin position="211"/>
        <end position="366"/>
    </location>
</feature>
<dbReference type="HOGENOM" id="CLU_026152_0_0_9"/>
<proteinExistence type="predicted"/>
<keyword evidence="1" id="KW-1133">Transmembrane helix</keyword>
<organism evidence="3 4">
    <name type="scientific">Bacillus selenitireducens (strain ATCC 700615 / DSM 15326 / MLS10)</name>
    <dbReference type="NCBI Taxonomy" id="439292"/>
    <lineage>
        <taxon>Bacteria</taxon>
        <taxon>Bacillati</taxon>
        <taxon>Bacillota</taxon>
        <taxon>Bacilli</taxon>
        <taxon>Bacillales</taxon>
        <taxon>Bacillaceae</taxon>
        <taxon>Salisediminibacterium</taxon>
    </lineage>
</organism>
<dbReference type="STRING" id="439292.Bsel_0676"/>
<dbReference type="Pfam" id="PF01882">
    <property type="entry name" value="DUF58"/>
    <property type="match status" value="1"/>
</dbReference>
<dbReference type="RefSeq" id="WP_013171640.1">
    <property type="nucleotide sequence ID" value="NC_014219.1"/>
</dbReference>
<protein>
    <recommendedName>
        <fullName evidence="2">DUF58 domain-containing protein</fullName>
    </recommendedName>
</protein>
<accession>D6XYQ3</accession>
<evidence type="ECO:0000259" key="2">
    <source>
        <dbReference type="Pfam" id="PF01882"/>
    </source>
</evidence>
<dbReference type="PANTHER" id="PTHR34351">
    <property type="entry name" value="SLR1927 PROTEIN-RELATED"/>
    <property type="match status" value="1"/>
</dbReference>
<feature type="transmembrane region" description="Helical" evidence="1">
    <location>
        <begin position="38"/>
        <end position="60"/>
    </location>
</feature>
<evidence type="ECO:0000313" key="4">
    <source>
        <dbReference type="Proteomes" id="UP000000271"/>
    </source>
</evidence>
<keyword evidence="1" id="KW-0472">Membrane</keyword>
<dbReference type="PANTHER" id="PTHR34351:SF2">
    <property type="entry name" value="DUF58 DOMAIN-CONTAINING PROTEIN"/>
    <property type="match status" value="1"/>
</dbReference>
<dbReference type="eggNOG" id="COG1721">
    <property type="taxonomic scope" value="Bacteria"/>
</dbReference>
<evidence type="ECO:0000256" key="1">
    <source>
        <dbReference type="SAM" id="Phobius"/>
    </source>
</evidence>
<gene>
    <name evidence="3" type="ordered locus">Bsel_0676</name>
</gene>
<sequence length="418" mass="48204">MKWREWSGWFWIKVALRAALVLAIVGGLFSYAMFQGGFVSWFLFYSVTVLIVLMVLYALIPLGHFEVKRIIGQSALPAGSDVRIQVQITRKWPFPFLYLGVKDEMERRLERQVGGRQSEMIFYPSVKKELVYDYQVEDIRRGSYQFLGTWLTTSDVFGWVTKRRFTTTPDWLLVYPDYHPIDSWEAFERHETETRQSNQDFVEDRTSIAGAREYVPGDKLTSIDWKVTARSTKLMTKEFEDYIGQNFMILLSNFIPDATYDTLQSYEEGIELATSIIMYAYERQLDVGMMTVGRYTQAFPLQNGSDHQKKLVTHLSEIQPDEEGSFAVKLVDVEQELTSGSTVIVIATALDDDLLSQLKTLAARGRSIYFFLMTKEKDSFDQWETGRQKELERAGIITTRLDTGDIDSYSKQQAGEGQ</sequence>
<reference evidence="3" key="1">
    <citation type="submission" date="2009-10" db="EMBL/GenBank/DDBJ databases">
        <title>Complete sequence of Bacillus selenitireducens MLS10.</title>
        <authorList>
            <consortium name="US DOE Joint Genome Institute"/>
            <person name="Lucas S."/>
            <person name="Copeland A."/>
            <person name="Lapidus A."/>
            <person name="Glavina del Rio T."/>
            <person name="Dalin E."/>
            <person name="Tice H."/>
            <person name="Bruce D."/>
            <person name="Goodwin L."/>
            <person name="Pitluck S."/>
            <person name="Sims D."/>
            <person name="Brettin T."/>
            <person name="Detter J.C."/>
            <person name="Han C."/>
            <person name="Larimer F."/>
            <person name="Land M."/>
            <person name="Hauser L."/>
            <person name="Kyrpides N."/>
            <person name="Ovchinnikova G."/>
            <person name="Stolz J."/>
        </authorList>
    </citation>
    <scope>NUCLEOTIDE SEQUENCE [LARGE SCALE GENOMIC DNA]</scope>
    <source>
        <strain evidence="3">MLS10</strain>
    </source>
</reference>
<dbReference type="OrthoDB" id="140416at2"/>
<dbReference type="Proteomes" id="UP000000271">
    <property type="component" value="Chromosome"/>
</dbReference>
<name>D6XYQ3_BACIE</name>
<dbReference type="AlphaFoldDB" id="D6XYQ3"/>
<dbReference type="EMBL" id="CP001791">
    <property type="protein sequence ID" value="ADH98211.1"/>
    <property type="molecule type" value="Genomic_DNA"/>
</dbReference>
<evidence type="ECO:0000313" key="3">
    <source>
        <dbReference type="EMBL" id="ADH98211.1"/>
    </source>
</evidence>
<dbReference type="InterPro" id="IPR002881">
    <property type="entry name" value="DUF58"/>
</dbReference>
<dbReference type="KEGG" id="bse:Bsel_0676"/>